<dbReference type="PROSITE" id="PS00232">
    <property type="entry name" value="CADHERIN_1"/>
    <property type="match status" value="3"/>
</dbReference>
<feature type="region of interest" description="Disordered" evidence="9">
    <location>
        <begin position="1119"/>
        <end position="1138"/>
    </location>
</feature>
<keyword evidence="5 10" id="KW-1133">Transmembrane helix</keyword>
<feature type="compositionally biased region" description="Polar residues" evidence="9">
    <location>
        <begin position="1362"/>
        <end position="1372"/>
    </location>
</feature>
<dbReference type="PANTHER" id="PTHR24028:SF146">
    <property type="entry name" value="CADHERIN 96CB, ISOFORM D-RELATED"/>
    <property type="match status" value="1"/>
</dbReference>
<dbReference type="SMART" id="SM00112">
    <property type="entry name" value="CA"/>
    <property type="match status" value="5"/>
</dbReference>
<evidence type="ECO:0000256" key="1">
    <source>
        <dbReference type="ARBA" id="ARBA00004167"/>
    </source>
</evidence>
<keyword evidence="4 8" id="KW-0106">Calcium</keyword>
<evidence type="ECO:0000259" key="11">
    <source>
        <dbReference type="PROSITE" id="PS50268"/>
    </source>
</evidence>
<evidence type="ECO:0000256" key="5">
    <source>
        <dbReference type="ARBA" id="ARBA00022989"/>
    </source>
</evidence>
<reference evidence="12" key="1">
    <citation type="journal article" date="2011" name="Genome Biol.">
        <title>The draft genome of the carcinogenic human liver fluke Clonorchis sinensis.</title>
        <authorList>
            <person name="Wang X."/>
            <person name="Chen W."/>
            <person name="Huang Y."/>
            <person name="Sun J."/>
            <person name="Men J."/>
            <person name="Liu H."/>
            <person name="Luo F."/>
            <person name="Guo L."/>
            <person name="Lv X."/>
            <person name="Deng C."/>
            <person name="Zhou C."/>
            <person name="Fan Y."/>
            <person name="Li X."/>
            <person name="Huang L."/>
            <person name="Hu Y."/>
            <person name="Liang C."/>
            <person name="Hu X."/>
            <person name="Xu J."/>
            <person name="Yu X."/>
        </authorList>
    </citation>
    <scope>NUCLEOTIDE SEQUENCE [LARGE SCALE GENOMIC DNA]</scope>
    <source>
        <strain evidence="12">Henan</strain>
    </source>
</reference>
<keyword evidence="3" id="KW-0677">Repeat</keyword>
<dbReference type="InterPro" id="IPR015919">
    <property type="entry name" value="Cadherin-like_sf"/>
</dbReference>
<protein>
    <submittedName>
        <fullName evidence="12">Protocadherin Fat 1</fullName>
    </submittedName>
</protein>
<feature type="domain" description="Cadherin" evidence="11">
    <location>
        <begin position="78"/>
        <end position="166"/>
    </location>
</feature>
<feature type="domain" description="Cadherin" evidence="11">
    <location>
        <begin position="589"/>
        <end position="713"/>
    </location>
</feature>
<dbReference type="GO" id="GO:0005509">
    <property type="term" value="F:calcium ion binding"/>
    <property type="evidence" value="ECO:0007669"/>
    <property type="project" value="UniProtKB-UniRule"/>
</dbReference>
<feature type="domain" description="Cadherin" evidence="11">
    <location>
        <begin position="316"/>
        <end position="449"/>
    </location>
</feature>
<dbReference type="EMBL" id="DF143294">
    <property type="protein sequence ID" value="GAA52445.1"/>
    <property type="molecule type" value="Genomic_DNA"/>
</dbReference>
<dbReference type="SUPFAM" id="SSF49313">
    <property type="entry name" value="Cadherin-like"/>
    <property type="match status" value="5"/>
</dbReference>
<dbReference type="PROSITE" id="PS50268">
    <property type="entry name" value="CADHERIN_2"/>
    <property type="match status" value="6"/>
</dbReference>
<dbReference type="Pfam" id="PF00028">
    <property type="entry name" value="Cadherin"/>
    <property type="match status" value="3"/>
</dbReference>
<sequence>MQSVEQTIQNPPQSFIVFFLCFSRLSSAQLFERITIVENSPLNTDILDIRAALVRHGEGQLPENATAYASQQELFWPFALDNFVLRLVRPLDREVVCQLHQQKFHRLDKPPGQNPPLSASLANDGCLAGACCQLLHVNILPTPTALPKAFFIQVVVQDVNDNAPRFPVIHSPYTVVHEDSGLEERIWLPQAIDPDSPQYSVTEYRTENWVHGNQSHFQIGVDEERATSVTPKDQYSQLYGVPVVQRMATTASGRPYLIPTAPLDRELCDLYAFTLIAVDGGDRNAIDVTAPNRALTGSVYVVIKVADVNDNRPTFDRSHYEAKIVENFMPANVFTFDVVDKDIGENGRVSISIQDTSRTAEQTFRVSLQAVHSPTYQSSGSHHTKQHQTLTGGSHYRGYVQLISRIDAERFPPFLQFSLVASDFGKPSLSSSADVQIQIININDNAPNIAFFSRGKRLTDGRILLPEVTTPPRSLVVLVHVTDEDSPISQFRCQIVSETEMFSLDEASSHGFPSYHSDVTFESPLESRGIVASYRQYAIRTKKELDRETKSYYVVTVECTDAEGVNSLARNASLHITVTDENDHNPVFDKLNYHGRVQENSPAAEVQFSSPIKVTDADIGPNALLTFLISDLDNTTEQAADFSKLAISRNGSQYFRIDPRSGRLWTTVALDCEVKNQYDLLVVVHDSGLPESRSSTANLIVSVEDVNDNVPEFSSAHYTFEVAENAPPGTEIGRVEATDKDATEPNRKLRYGLTGRADDLHLVSINRNTGVLRTRRPIDRESRSSITLTATAENELPVRASLSLSPNRPLGPTELAAETIARTNIVLNVLNVNDNRPEFTLIEPHRSHVTFIWEQLSSLPNTTNVDSKSLKNGRQESLSVKKNGMGTQTEAKDMLSVNAINVSPVCERLPHRVTDKDVEQDGNSECCVLQLQEDFDGLFALMPEAPTVLCMTRRPPVPTSYKLVLIAKDGTANDSLSAQVQFTVVIRSDPSLRGVEASVKSGSLSQLTEKERNGFSNIDSSYRLDDLSTSSTWPYTSNSKDLRSRGRSGQMQQRNMLPNGHKGGNLPTGHTQQTIIIVVMASVAGILCVLLLLAIVLTKRCFFDSRTADFIKVEAESPHEGSVGVKSPGSVHSTPSKSQTCTLLSIPAQHLPPHSDYYSKEMIYHHTMGDCNQAYEMATRTGFLSPTIDRNIIRLANVSSPPGGMGVPSLLPVSLQAQRQVNAVSPMLPGLLDANVYKNESKNKQSSPERSAAKYNVYTAWPPLPQSHVGARSALIHRAKHVAPNNVAKQLVNKPGDAFGSNTHSIYQTIDSRLVPTIREANRVKPTLFRSSTVMNSRQDYESDKALLEPQDHPADLESTDQKQLSAASGSPCQDFDVLPENKGELKKLQRTNSERSTYFQTSFV</sequence>
<evidence type="ECO:0000313" key="13">
    <source>
        <dbReference type="Proteomes" id="UP000008909"/>
    </source>
</evidence>
<evidence type="ECO:0000256" key="8">
    <source>
        <dbReference type="PROSITE-ProRule" id="PRU00043"/>
    </source>
</evidence>
<dbReference type="CDD" id="cd11304">
    <property type="entry name" value="Cadherin_repeat"/>
    <property type="match status" value="5"/>
</dbReference>
<keyword evidence="2 10" id="KW-0812">Transmembrane</keyword>
<evidence type="ECO:0000256" key="10">
    <source>
        <dbReference type="SAM" id="Phobius"/>
    </source>
</evidence>
<dbReference type="GO" id="GO:0007156">
    <property type="term" value="P:homophilic cell adhesion via plasma membrane adhesion molecules"/>
    <property type="evidence" value="ECO:0007669"/>
    <property type="project" value="InterPro"/>
</dbReference>
<comment type="subcellular location">
    <subcellularLocation>
        <location evidence="1">Membrane</location>
        <topology evidence="1">Single-pass membrane protein</topology>
    </subcellularLocation>
</comment>
<feature type="transmembrane region" description="Helical" evidence="10">
    <location>
        <begin position="1075"/>
        <end position="1097"/>
    </location>
</feature>
<gene>
    <name evidence="12" type="ORF">CLF_108097</name>
</gene>
<dbReference type="InterPro" id="IPR002126">
    <property type="entry name" value="Cadherin-like_dom"/>
</dbReference>
<dbReference type="Gene3D" id="2.60.40.60">
    <property type="entry name" value="Cadherins"/>
    <property type="match status" value="5"/>
</dbReference>
<feature type="domain" description="Cadherin" evidence="11">
    <location>
        <begin position="465"/>
        <end position="588"/>
    </location>
</feature>
<evidence type="ECO:0000256" key="4">
    <source>
        <dbReference type="ARBA" id="ARBA00022837"/>
    </source>
</evidence>
<dbReference type="PANTHER" id="PTHR24028">
    <property type="entry name" value="CADHERIN-87A"/>
    <property type="match status" value="1"/>
</dbReference>
<evidence type="ECO:0000256" key="6">
    <source>
        <dbReference type="ARBA" id="ARBA00023136"/>
    </source>
</evidence>
<evidence type="ECO:0000256" key="3">
    <source>
        <dbReference type="ARBA" id="ARBA00022737"/>
    </source>
</evidence>
<feature type="domain" description="Cadherin" evidence="11">
    <location>
        <begin position="714"/>
        <end position="839"/>
    </location>
</feature>
<evidence type="ECO:0000256" key="7">
    <source>
        <dbReference type="ARBA" id="ARBA00023180"/>
    </source>
</evidence>
<name>G7YHL2_CLOSI</name>
<organism evidence="12 13">
    <name type="scientific">Clonorchis sinensis</name>
    <name type="common">Chinese liver fluke</name>
    <dbReference type="NCBI Taxonomy" id="79923"/>
    <lineage>
        <taxon>Eukaryota</taxon>
        <taxon>Metazoa</taxon>
        <taxon>Spiralia</taxon>
        <taxon>Lophotrochozoa</taxon>
        <taxon>Platyhelminthes</taxon>
        <taxon>Trematoda</taxon>
        <taxon>Digenea</taxon>
        <taxon>Opisthorchiida</taxon>
        <taxon>Opisthorchiata</taxon>
        <taxon>Opisthorchiidae</taxon>
        <taxon>Clonorchis</taxon>
    </lineage>
</organism>
<keyword evidence="6 10" id="KW-0472">Membrane</keyword>
<evidence type="ECO:0000256" key="9">
    <source>
        <dbReference type="SAM" id="MobiDB-lite"/>
    </source>
</evidence>
<feature type="domain" description="Cadherin" evidence="11">
    <location>
        <begin position="176"/>
        <end position="315"/>
    </location>
</feature>
<feature type="region of interest" description="Disordered" evidence="9">
    <location>
        <begin position="1035"/>
        <end position="1066"/>
    </location>
</feature>
<keyword evidence="7" id="KW-0325">Glycoprotein</keyword>
<evidence type="ECO:0000313" key="12">
    <source>
        <dbReference type="EMBL" id="GAA52445.1"/>
    </source>
</evidence>
<dbReference type="GO" id="GO:0005886">
    <property type="term" value="C:plasma membrane"/>
    <property type="evidence" value="ECO:0007669"/>
    <property type="project" value="InterPro"/>
</dbReference>
<evidence type="ECO:0000256" key="2">
    <source>
        <dbReference type="ARBA" id="ARBA00022692"/>
    </source>
</evidence>
<dbReference type="Proteomes" id="UP000008909">
    <property type="component" value="Unassembled WGS sequence"/>
</dbReference>
<dbReference type="InterPro" id="IPR050174">
    <property type="entry name" value="Protocadherin/Cadherin-CA"/>
</dbReference>
<dbReference type="InterPro" id="IPR020894">
    <property type="entry name" value="Cadherin_CS"/>
</dbReference>
<feature type="region of interest" description="Disordered" evidence="9">
    <location>
        <begin position="1356"/>
        <end position="1378"/>
    </location>
</feature>
<dbReference type="PRINTS" id="PR00205">
    <property type="entry name" value="CADHERIN"/>
</dbReference>
<keyword evidence="13" id="KW-1185">Reference proteome</keyword>
<reference key="2">
    <citation type="submission" date="2011-10" db="EMBL/GenBank/DDBJ databases">
        <title>The genome and transcriptome sequence of Clonorchis sinensis provide insights into the carcinogenic liver fluke.</title>
        <authorList>
            <person name="Wang X."/>
            <person name="Huang Y."/>
            <person name="Chen W."/>
            <person name="Liu H."/>
            <person name="Guo L."/>
            <person name="Chen Y."/>
            <person name="Luo F."/>
            <person name="Zhou W."/>
            <person name="Sun J."/>
            <person name="Mao Q."/>
            <person name="Liang P."/>
            <person name="Zhou C."/>
            <person name="Tian Y."/>
            <person name="Men J."/>
            <person name="Lv X."/>
            <person name="Huang L."/>
            <person name="Zhou J."/>
            <person name="Hu Y."/>
            <person name="Li R."/>
            <person name="Zhang F."/>
            <person name="Lei H."/>
            <person name="Li X."/>
            <person name="Hu X."/>
            <person name="Liang C."/>
            <person name="Xu J."/>
            <person name="Wu Z."/>
            <person name="Yu X."/>
        </authorList>
    </citation>
    <scope>NUCLEOTIDE SEQUENCE</scope>
    <source>
        <strain>Henan</strain>
    </source>
</reference>
<proteinExistence type="predicted"/>
<accession>G7YHL2</accession>